<sequence length="262" mass="29556">MQALTLPRAAGFDANQWQVLTTRFMLIDASERHPDYCVPTADLLDPVRCTMLLREIGPIIGSPTLKVTASLLGKRIAFLSTAAALYAMTIFDKGLNLSLDNTVLEYQHDGKWQSRMPLIDLAVTCPQAGERPQWRERVVRQLFAENLAPVWAALSAASGVSPKILWENMAVRIYSQYERHMIASAGQDKQARIQEDFDYLLNAPASVFGVKENPLAQYHFAHTRCDDKLIRIRKTCCFYLRATTPPEYCSVCPLTYNRKAKS</sequence>
<dbReference type="AlphaFoldDB" id="A0A356LLH5"/>
<reference evidence="2 3" key="1">
    <citation type="journal article" date="2018" name="Nat. Biotechnol.">
        <title>A standardized bacterial taxonomy based on genome phylogeny substantially revises the tree of life.</title>
        <authorList>
            <person name="Parks D.H."/>
            <person name="Chuvochina M."/>
            <person name="Waite D.W."/>
            <person name="Rinke C."/>
            <person name="Skarshewski A."/>
            <person name="Chaumeil P.A."/>
            <person name="Hugenholtz P."/>
        </authorList>
    </citation>
    <scope>NUCLEOTIDE SEQUENCE [LARGE SCALE GENOMIC DNA]</scope>
    <source>
        <strain evidence="2">UBA10707</strain>
    </source>
</reference>
<gene>
    <name evidence="2" type="ORF">DD666_21045</name>
</gene>
<evidence type="ECO:0000313" key="2">
    <source>
        <dbReference type="EMBL" id="HBP31883.1"/>
    </source>
</evidence>
<evidence type="ECO:0000313" key="3">
    <source>
        <dbReference type="Proteomes" id="UP000264036"/>
    </source>
</evidence>
<comment type="caution">
    <text evidence="2">The sequence shown here is derived from an EMBL/GenBank/DDBJ whole genome shotgun (WGS) entry which is preliminary data.</text>
</comment>
<dbReference type="EMBL" id="DOEK01000046">
    <property type="protein sequence ID" value="HBP31883.1"/>
    <property type="molecule type" value="Genomic_DNA"/>
</dbReference>
<accession>A0A356LLH5</accession>
<dbReference type="InterPro" id="IPR022770">
    <property type="entry name" value="IucA/IucC-like_C"/>
</dbReference>
<evidence type="ECO:0000259" key="1">
    <source>
        <dbReference type="Pfam" id="PF06276"/>
    </source>
</evidence>
<protein>
    <submittedName>
        <fullName evidence="2">Siderophore-iron reductase, Fe-S cluster protein</fullName>
    </submittedName>
</protein>
<dbReference type="Proteomes" id="UP000264036">
    <property type="component" value="Unassembled WGS sequence"/>
</dbReference>
<organism evidence="2 3">
    <name type="scientific">Advenella kashmirensis</name>
    <dbReference type="NCBI Taxonomy" id="310575"/>
    <lineage>
        <taxon>Bacteria</taxon>
        <taxon>Pseudomonadati</taxon>
        <taxon>Pseudomonadota</taxon>
        <taxon>Betaproteobacteria</taxon>
        <taxon>Burkholderiales</taxon>
        <taxon>Alcaligenaceae</taxon>
    </lineage>
</organism>
<dbReference type="Pfam" id="PF06276">
    <property type="entry name" value="FhuF"/>
    <property type="match status" value="1"/>
</dbReference>
<feature type="domain" description="Aerobactin siderophore biosynthesis IucA/IucC-like C-terminal" evidence="1">
    <location>
        <begin position="73"/>
        <end position="217"/>
    </location>
</feature>
<proteinExistence type="predicted"/>
<name>A0A356LLH5_9BURK</name>
<dbReference type="GO" id="GO:0003824">
    <property type="term" value="F:catalytic activity"/>
    <property type="evidence" value="ECO:0007669"/>
    <property type="project" value="UniProtKB-ARBA"/>
</dbReference>